<dbReference type="RefSeq" id="XP_004832883.1">
    <property type="nucleotide sequence ID" value="XM_004832826.1"/>
</dbReference>
<dbReference type="AlphaFoldDB" id="L1LDK3"/>
<dbReference type="VEuPathDB" id="PiroplasmaDB:BEWA_054880"/>
<reference evidence="2 3" key="1">
    <citation type="journal article" date="2012" name="BMC Genomics">
        <title>Comparative genomic analysis and phylogenetic position of Theileria equi.</title>
        <authorList>
            <person name="Kappmeyer L.S."/>
            <person name="Thiagarajan M."/>
            <person name="Herndon D.R."/>
            <person name="Ramsay J.D."/>
            <person name="Caler E."/>
            <person name="Djikeng A."/>
            <person name="Gillespie J.J."/>
            <person name="Lau A.O."/>
            <person name="Roalson E.H."/>
            <person name="Silva J.C."/>
            <person name="Silva M.G."/>
            <person name="Suarez C.E."/>
            <person name="Ueti M.W."/>
            <person name="Nene V.M."/>
            <person name="Mealey R.H."/>
            <person name="Knowles D.P."/>
            <person name="Brayton K.A."/>
        </authorList>
    </citation>
    <scope>NUCLEOTIDE SEQUENCE [LARGE SCALE GENOMIC DNA]</scope>
    <source>
        <strain evidence="2 3">WA</strain>
    </source>
</reference>
<keyword evidence="1" id="KW-1133">Transmembrane helix</keyword>
<dbReference type="Proteomes" id="UP000031512">
    <property type="component" value="Unassembled WGS sequence"/>
</dbReference>
<dbReference type="GeneID" id="15803038"/>
<name>L1LDK3_THEEQ</name>
<keyword evidence="1" id="KW-0812">Transmembrane</keyword>
<keyword evidence="3" id="KW-1185">Reference proteome</keyword>
<evidence type="ECO:0000256" key="1">
    <source>
        <dbReference type="SAM" id="Phobius"/>
    </source>
</evidence>
<evidence type="ECO:0000313" key="2">
    <source>
        <dbReference type="EMBL" id="EKX73431.1"/>
    </source>
</evidence>
<accession>L1LDK3</accession>
<proteinExistence type="predicted"/>
<dbReference type="KEGG" id="beq:BEWA_054880"/>
<organism evidence="2 3">
    <name type="scientific">Theileria equi strain WA</name>
    <dbReference type="NCBI Taxonomy" id="1537102"/>
    <lineage>
        <taxon>Eukaryota</taxon>
        <taxon>Sar</taxon>
        <taxon>Alveolata</taxon>
        <taxon>Apicomplexa</taxon>
        <taxon>Aconoidasida</taxon>
        <taxon>Piroplasmida</taxon>
        <taxon>Theileriidae</taxon>
        <taxon>Theileria</taxon>
    </lineage>
</organism>
<gene>
    <name evidence="2" type="ORF">BEWA_054880</name>
</gene>
<feature type="transmembrane region" description="Helical" evidence="1">
    <location>
        <begin position="90"/>
        <end position="108"/>
    </location>
</feature>
<keyword evidence="1" id="KW-0472">Membrane</keyword>
<protein>
    <submittedName>
        <fullName evidence="2">Uncharacterized protein</fullName>
    </submittedName>
</protein>
<dbReference type="EMBL" id="ACOU01000003">
    <property type="protein sequence ID" value="EKX73431.1"/>
    <property type="molecule type" value="Genomic_DNA"/>
</dbReference>
<sequence length="124" mass="14768">MADNLWINNRRKLRIGRWYNSDSGVDPGEETHFSWDFRLGLCISRLLSPIYGRWNGRYLCFILFLSQSCSACTVCLYTRQARNIYSANRIVATITLINLPWVYVIPHYPCRHYSFLWVLRIFRP</sequence>
<comment type="caution">
    <text evidence="2">The sequence shown here is derived from an EMBL/GenBank/DDBJ whole genome shotgun (WGS) entry which is preliminary data.</text>
</comment>
<evidence type="ECO:0000313" key="3">
    <source>
        <dbReference type="Proteomes" id="UP000031512"/>
    </source>
</evidence>